<dbReference type="InterPro" id="IPR038731">
    <property type="entry name" value="RgtA/B/C-like"/>
</dbReference>
<feature type="transmembrane region" description="Helical" evidence="8">
    <location>
        <begin position="149"/>
        <end position="171"/>
    </location>
</feature>
<evidence type="ECO:0000313" key="10">
    <source>
        <dbReference type="EMBL" id="AFZ33970.1"/>
    </source>
</evidence>
<name>K9XMZ2_STAC7</name>
<proteinExistence type="predicted"/>
<keyword evidence="11" id="KW-1185">Reference proteome</keyword>
<evidence type="ECO:0000256" key="8">
    <source>
        <dbReference type="SAM" id="Phobius"/>
    </source>
</evidence>
<dbReference type="PATRIC" id="fig|111780.3.peg.369"/>
<dbReference type="Proteomes" id="UP000010473">
    <property type="component" value="Chromosome"/>
</dbReference>
<dbReference type="PANTHER" id="PTHR33908:SF3">
    <property type="entry name" value="UNDECAPRENYL PHOSPHATE-ALPHA-4-AMINO-4-DEOXY-L-ARABINOSE ARABINOSYL TRANSFERASE"/>
    <property type="match status" value="1"/>
</dbReference>
<evidence type="ECO:0000256" key="1">
    <source>
        <dbReference type="ARBA" id="ARBA00004651"/>
    </source>
</evidence>
<evidence type="ECO:0000313" key="11">
    <source>
        <dbReference type="Proteomes" id="UP000010473"/>
    </source>
</evidence>
<evidence type="ECO:0000259" key="9">
    <source>
        <dbReference type="Pfam" id="PF13231"/>
    </source>
</evidence>
<feature type="transmembrane region" description="Helical" evidence="8">
    <location>
        <begin position="26"/>
        <end position="45"/>
    </location>
</feature>
<feature type="transmembrane region" description="Helical" evidence="8">
    <location>
        <begin position="253"/>
        <end position="273"/>
    </location>
</feature>
<dbReference type="OrthoDB" id="9775035at2"/>
<dbReference type="RefSeq" id="WP_015191643.1">
    <property type="nucleotide sequence ID" value="NC_019748.1"/>
</dbReference>
<dbReference type="GO" id="GO:0009103">
    <property type="term" value="P:lipopolysaccharide biosynthetic process"/>
    <property type="evidence" value="ECO:0007669"/>
    <property type="project" value="UniProtKB-ARBA"/>
</dbReference>
<evidence type="ECO:0000256" key="3">
    <source>
        <dbReference type="ARBA" id="ARBA00022676"/>
    </source>
</evidence>
<keyword evidence="5 8" id="KW-0812">Transmembrane</keyword>
<dbReference type="AlphaFoldDB" id="K9XMZ2"/>
<dbReference type="GO" id="GO:0010041">
    <property type="term" value="P:response to iron(III) ion"/>
    <property type="evidence" value="ECO:0007669"/>
    <property type="project" value="TreeGrafter"/>
</dbReference>
<comment type="subcellular location">
    <subcellularLocation>
        <location evidence="1">Cell membrane</location>
        <topology evidence="1">Multi-pass membrane protein</topology>
    </subcellularLocation>
</comment>
<keyword evidence="6 8" id="KW-1133">Transmembrane helix</keyword>
<feature type="transmembrane region" description="Helical" evidence="8">
    <location>
        <begin position="227"/>
        <end position="246"/>
    </location>
</feature>
<dbReference type="STRING" id="111780.Sta7437_0359"/>
<feature type="domain" description="Glycosyltransferase RgtA/B/C/D-like" evidence="9">
    <location>
        <begin position="85"/>
        <end position="128"/>
    </location>
</feature>
<organism evidence="10 11">
    <name type="scientific">Stanieria cyanosphaera (strain ATCC 29371 / PCC 7437)</name>
    <dbReference type="NCBI Taxonomy" id="111780"/>
    <lineage>
        <taxon>Bacteria</taxon>
        <taxon>Bacillati</taxon>
        <taxon>Cyanobacteriota</taxon>
        <taxon>Cyanophyceae</taxon>
        <taxon>Pleurocapsales</taxon>
        <taxon>Dermocarpellaceae</taxon>
        <taxon>Stanieria</taxon>
    </lineage>
</organism>
<gene>
    <name evidence="10" type="ordered locus">Sta7437_0359</name>
</gene>
<feature type="transmembrane region" description="Helical" evidence="8">
    <location>
        <begin position="473"/>
        <end position="496"/>
    </location>
</feature>
<feature type="transmembrane region" description="Helical" evidence="8">
    <location>
        <begin position="203"/>
        <end position="221"/>
    </location>
</feature>
<feature type="transmembrane region" description="Helical" evidence="8">
    <location>
        <begin position="303"/>
        <end position="323"/>
    </location>
</feature>
<accession>K9XMZ2</accession>
<dbReference type="HOGENOM" id="CLU_019200_0_1_3"/>
<keyword evidence="4 10" id="KW-0808">Transferase</keyword>
<dbReference type="PANTHER" id="PTHR33908">
    <property type="entry name" value="MANNOSYLTRANSFERASE YKCB-RELATED"/>
    <property type="match status" value="1"/>
</dbReference>
<dbReference type="KEGG" id="scs:Sta7437_0359"/>
<evidence type="ECO:0000256" key="4">
    <source>
        <dbReference type="ARBA" id="ARBA00022679"/>
    </source>
</evidence>
<feature type="transmembrane region" description="Helical" evidence="8">
    <location>
        <begin position="177"/>
        <end position="196"/>
    </location>
</feature>
<keyword evidence="3" id="KW-0328">Glycosyltransferase</keyword>
<dbReference type="eggNOG" id="COG1807">
    <property type="taxonomic scope" value="Bacteria"/>
</dbReference>
<sequence>MNLTMKRKGTKNIVRWWQYFEQYPQLYWLISAIWLIFISWFAFLWHLGDVGLVDETEPLFAEAARQMDVTGNWITPYFNRETRFDKPPLVYWLMAIGYQLIGVNEWAVRLPSALTAIALVISVFFTLKYFGFSNILNNQSNQAKIKRQLWFSAWIASALTAFNVQTIIWARTGVSDMLLSGCMGTALLCFFWGYVTSEQKPQAFNYWYFAFYILISLAVLTKGPVGIVLPGLIILSFLVYVGNVWSVVKSMNLLEGGLIFLCITLPWYILVYLENGQIYLDSFFGYHNFQRFTDVVNGHDAPWYFYFLIVLGLFAPWSVYLPLSIFRIRFWQRNFWQQQPRNNQLGLFAFVWFVCIFAFFTISVTKLPSYVLPLIPAASILVALTWSNILTNKLPAQKKSGLLITIISNLILVTVMAIAFLTAPQFIGNDPAILNFKESLLSSGLNWRGGIIWGIAAVFIAICLSYRKWWYAIFSINLITFICLIIFVLIPASFFIDQNRQLPLREIAQTIIQEQQPQEELIMVGFKKPSLVFYTQRPVNFIKHPKKANNYLNQQQNEQNNSNSSLLVLRTKEMKEMNLQPQNYRQLNRQGVYRLIRIIQ</sequence>
<dbReference type="GO" id="GO:0016763">
    <property type="term" value="F:pentosyltransferase activity"/>
    <property type="evidence" value="ECO:0007669"/>
    <property type="project" value="TreeGrafter"/>
</dbReference>
<dbReference type="GO" id="GO:0005886">
    <property type="term" value="C:plasma membrane"/>
    <property type="evidence" value="ECO:0007669"/>
    <property type="project" value="UniProtKB-SubCell"/>
</dbReference>
<evidence type="ECO:0000256" key="2">
    <source>
        <dbReference type="ARBA" id="ARBA00022475"/>
    </source>
</evidence>
<evidence type="ECO:0000256" key="7">
    <source>
        <dbReference type="ARBA" id="ARBA00023136"/>
    </source>
</evidence>
<feature type="transmembrane region" description="Helical" evidence="8">
    <location>
        <begin position="402"/>
        <end position="427"/>
    </location>
</feature>
<feature type="transmembrane region" description="Helical" evidence="8">
    <location>
        <begin position="344"/>
        <end position="364"/>
    </location>
</feature>
<keyword evidence="7 8" id="KW-0472">Membrane</keyword>
<dbReference type="Pfam" id="PF13231">
    <property type="entry name" value="PMT_2"/>
    <property type="match status" value="1"/>
</dbReference>
<evidence type="ECO:0000256" key="6">
    <source>
        <dbReference type="ARBA" id="ARBA00022989"/>
    </source>
</evidence>
<feature type="transmembrane region" description="Helical" evidence="8">
    <location>
        <begin position="113"/>
        <end position="137"/>
    </location>
</feature>
<protein>
    <submittedName>
        <fullName evidence="10">Glycosyl transferase family 39</fullName>
    </submittedName>
</protein>
<dbReference type="EMBL" id="CP003653">
    <property type="protein sequence ID" value="AFZ33970.1"/>
    <property type="molecule type" value="Genomic_DNA"/>
</dbReference>
<keyword evidence="2" id="KW-1003">Cell membrane</keyword>
<dbReference type="InterPro" id="IPR050297">
    <property type="entry name" value="LipidA_mod_glycosyltrf_83"/>
</dbReference>
<reference evidence="11" key="1">
    <citation type="journal article" date="2013" name="Proc. Natl. Acad. Sci. U.S.A.">
        <title>Improving the coverage of the cyanobacterial phylum using diversity-driven genome sequencing.</title>
        <authorList>
            <person name="Shih P.M."/>
            <person name="Wu D."/>
            <person name="Latifi A."/>
            <person name="Axen S.D."/>
            <person name="Fewer D.P."/>
            <person name="Talla E."/>
            <person name="Calteau A."/>
            <person name="Cai F."/>
            <person name="Tandeau de Marsac N."/>
            <person name="Rippka R."/>
            <person name="Herdman M."/>
            <person name="Sivonen K."/>
            <person name="Coursin T."/>
            <person name="Laurent T."/>
            <person name="Goodwin L."/>
            <person name="Nolan M."/>
            <person name="Davenport K.W."/>
            <person name="Han C.S."/>
            <person name="Rubin E.M."/>
            <person name="Eisen J.A."/>
            <person name="Woyke T."/>
            <person name="Gugger M."/>
            <person name="Kerfeld C.A."/>
        </authorList>
    </citation>
    <scope>NUCLEOTIDE SEQUENCE [LARGE SCALE GENOMIC DNA]</scope>
    <source>
        <strain evidence="11">ATCC 29371 / PCC 7437</strain>
    </source>
</reference>
<feature type="transmembrane region" description="Helical" evidence="8">
    <location>
        <begin position="370"/>
        <end position="390"/>
    </location>
</feature>
<evidence type="ECO:0000256" key="5">
    <source>
        <dbReference type="ARBA" id="ARBA00022692"/>
    </source>
</evidence>
<feature type="transmembrane region" description="Helical" evidence="8">
    <location>
        <begin position="447"/>
        <end position="466"/>
    </location>
</feature>